<protein>
    <submittedName>
        <fullName evidence="2">Uncharacterized protein</fullName>
    </submittedName>
</protein>
<evidence type="ECO:0000256" key="1">
    <source>
        <dbReference type="SAM" id="MobiDB-lite"/>
    </source>
</evidence>
<dbReference type="EMBL" id="GBRH01173928">
    <property type="protein sequence ID" value="JAE23968.1"/>
    <property type="molecule type" value="Transcribed_RNA"/>
</dbReference>
<evidence type="ECO:0000313" key="2">
    <source>
        <dbReference type="EMBL" id="JAE23968.1"/>
    </source>
</evidence>
<name>A0A0A9GTT0_ARUDO</name>
<accession>A0A0A9GTT0</accession>
<reference evidence="2" key="2">
    <citation type="journal article" date="2015" name="Data Brief">
        <title>Shoot transcriptome of the giant reed, Arundo donax.</title>
        <authorList>
            <person name="Barrero R.A."/>
            <person name="Guerrero F.D."/>
            <person name="Moolhuijzen P."/>
            <person name="Goolsby J.A."/>
            <person name="Tidwell J."/>
            <person name="Bellgard S.E."/>
            <person name="Bellgard M.I."/>
        </authorList>
    </citation>
    <scope>NUCLEOTIDE SEQUENCE</scope>
    <source>
        <tissue evidence="2">Shoot tissue taken approximately 20 cm above the soil surface</tissue>
    </source>
</reference>
<sequence>MQWRYRKEQYKLILEQKMTEKKERTEDNLEMDQIPSK</sequence>
<reference evidence="2" key="1">
    <citation type="submission" date="2014-09" db="EMBL/GenBank/DDBJ databases">
        <authorList>
            <person name="Magalhaes I.L.F."/>
            <person name="Oliveira U."/>
            <person name="Santos F.R."/>
            <person name="Vidigal T.H.D.A."/>
            <person name="Brescovit A.D."/>
            <person name="Santos A.J."/>
        </authorList>
    </citation>
    <scope>NUCLEOTIDE SEQUENCE</scope>
    <source>
        <tissue evidence="2">Shoot tissue taken approximately 20 cm above the soil surface</tissue>
    </source>
</reference>
<dbReference type="AlphaFoldDB" id="A0A0A9GTT0"/>
<feature type="region of interest" description="Disordered" evidence="1">
    <location>
        <begin position="18"/>
        <end position="37"/>
    </location>
</feature>
<feature type="compositionally biased region" description="Basic and acidic residues" evidence="1">
    <location>
        <begin position="18"/>
        <end position="27"/>
    </location>
</feature>
<proteinExistence type="predicted"/>
<organism evidence="2">
    <name type="scientific">Arundo donax</name>
    <name type="common">Giant reed</name>
    <name type="synonym">Donax arundinaceus</name>
    <dbReference type="NCBI Taxonomy" id="35708"/>
    <lineage>
        <taxon>Eukaryota</taxon>
        <taxon>Viridiplantae</taxon>
        <taxon>Streptophyta</taxon>
        <taxon>Embryophyta</taxon>
        <taxon>Tracheophyta</taxon>
        <taxon>Spermatophyta</taxon>
        <taxon>Magnoliopsida</taxon>
        <taxon>Liliopsida</taxon>
        <taxon>Poales</taxon>
        <taxon>Poaceae</taxon>
        <taxon>PACMAD clade</taxon>
        <taxon>Arundinoideae</taxon>
        <taxon>Arundineae</taxon>
        <taxon>Arundo</taxon>
    </lineage>
</organism>